<dbReference type="PANTHER" id="PTHR24270">
    <property type="entry name" value="LOW-DENSITY LIPOPROTEIN RECEPTOR-RELATED"/>
    <property type="match status" value="1"/>
</dbReference>
<comment type="caution">
    <text evidence="8">Lacks conserved residue(s) required for the propagation of feature annotation.</text>
</comment>
<dbReference type="VEuPathDB" id="VectorBase:BGLAX_044899"/>
<keyword evidence="3" id="KW-0812">Transmembrane</keyword>
<dbReference type="Gene3D" id="4.10.400.10">
    <property type="entry name" value="Low-density Lipoprotein Receptor"/>
    <property type="match status" value="2"/>
</dbReference>
<keyword evidence="6" id="KW-0472">Membrane</keyword>
<dbReference type="SUPFAM" id="SSF49899">
    <property type="entry name" value="Concanavalin A-like lectins/glucanases"/>
    <property type="match status" value="1"/>
</dbReference>
<dbReference type="KEGG" id="bgt:106073369"/>
<proteinExistence type="predicted"/>
<dbReference type="InterPro" id="IPR050685">
    <property type="entry name" value="LDLR"/>
</dbReference>
<dbReference type="Pfam" id="PF00629">
    <property type="entry name" value="MAM"/>
    <property type="match status" value="1"/>
</dbReference>
<dbReference type="InterPro" id="IPR036055">
    <property type="entry name" value="LDL_receptor-like_sf"/>
</dbReference>
<dbReference type="Gene3D" id="2.60.120.200">
    <property type="match status" value="1"/>
</dbReference>
<evidence type="ECO:0000256" key="4">
    <source>
        <dbReference type="ARBA" id="ARBA00022737"/>
    </source>
</evidence>
<protein>
    <recommendedName>
        <fullName evidence="9">MAM domain-containing protein</fullName>
    </recommendedName>
</protein>
<accession>A0A2C9LRC4</accession>
<dbReference type="AlphaFoldDB" id="A0A2C9LRC4"/>
<dbReference type="GO" id="GO:0005886">
    <property type="term" value="C:plasma membrane"/>
    <property type="evidence" value="ECO:0007669"/>
    <property type="project" value="TreeGrafter"/>
</dbReference>
<name>A0A2C9LRC4_BIOGL</name>
<keyword evidence="5" id="KW-1133">Transmembrane helix</keyword>
<gene>
    <name evidence="10" type="primary">106073369</name>
</gene>
<dbReference type="SMART" id="SM00192">
    <property type="entry name" value="LDLa"/>
    <property type="match status" value="2"/>
</dbReference>
<evidence type="ECO:0000313" key="10">
    <source>
        <dbReference type="EnsemblMetazoa" id="BGLB034017-PA"/>
    </source>
</evidence>
<feature type="disulfide bond" evidence="8">
    <location>
        <begin position="40"/>
        <end position="58"/>
    </location>
</feature>
<dbReference type="PROSITE" id="PS50068">
    <property type="entry name" value="LDLRA_2"/>
    <property type="match status" value="2"/>
</dbReference>
<dbReference type="CDD" id="cd00112">
    <property type="entry name" value="LDLa"/>
    <property type="match status" value="2"/>
</dbReference>
<dbReference type="STRING" id="6526.A0A2C9LRC4"/>
<dbReference type="SUPFAM" id="SSF57424">
    <property type="entry name" value="LDL receptor-like module"/>
    <property type="match status" value="2"/>
</dbReference>
<sequence>MVISDSLSYYASTTLYLDHFAFNNCDVPVRAMCNPGEFQCKSGQCIPSDQICDLETDCCDGSDEDSIKCYYYSKNTFEGGLGNWKMSTDSQDWTIQQGSAMTGFYTSSAKPLKDHTTQSQYGHYLYTSFSYLSPSAKAGITYSLPAPNGECDASFWYYISDHSAGNITIFSSTAASGQNLLSTILPQTINSWQKSSVKITGTDPFLFIMKANHGVSQTGYFAIDDVVFSPGCNVPIIATPPPPLTTLTTPTTSPRSTFKPCGPNEFRCATSNICIGQSKVCDFQVDCLDQSDENKCSTLGCDFQTDLCSWYEVKPDTLD</sequence>
<feature type="disulfide bond" evidence="8">
    <location>
        <begin position="33"/>
        <end position="45"/>
    </location>
</feature>
<reference evidence="10" key="1">
    <citation type="submission" date="2020-05" db="UniProtKB">
        <authorList>
            <consortium name="EnsemblMetazoa"/>
        </authorList>
    </citation>
    <scope>IDENTIFICATION</scope>
    <source>
        <strain evidence="10">BB02</strain>
    </source>
</reference>
<dbReference type="Proteomes" id="UP000076420">
    <property type="component" value="Unassembled WGS sequence"/>
</dbReference>
<dbReference type="InterPro" id="IPR000998">
    <property type="entry name" value="MAM_dom"/>
</dbReference>
<dbReference type="Pfam" id="PF00057">
    <property type="entry name" value="Ldl_recept_a"/>
    <property type="match status" value="2"/>
</dbReference>
<evidence type="ECO:0000256" key="2">
    <source>
        <dbReference type="ARBA" id="ARBA00004308"/>
    </source>
</evidence>
<dbReference type="InterPro" id="IPR002172">
    <property type="entry name" value="LDrepeatLR_classA_rpt"/>
</dbReference>
<organism evidence="10 11">
    <name type="scientific">Biomphalaria glabrata</name>
    <name type="common">Bloodfluke planorb</name>
    <name type="synonym">Freshwater snail</name>
    <dbReference type="NCBI Taxonomy" id="6526"/>
    <lineage>
        <taxon>Eukaryota</taxon>
        <taxon>Metazoa</taxon>
        <taxon>Spiralia</taxon>
        <taxon>Lophotrochozoa</taxon>
        <taxon>Mollusca</taxon>
        <taxon>Gastropoda</taxon>
        <taxon>Heterobranchia</taxon>
        <taxon>Euthyneura</taxon>
        <taxon>Panpulmonata</taxon>
        <taxon>Hygrophila</taxon>
        <taxon>Lymnaeoidea</taxon>
        <taxon>Planorbidae</taxon>
        <taxon>Biomphalaria</taxon>
    </lineage>
</organism>
<evidence type="ECO:0000256" key="7">
    <source>
        <dbReference type="ARBA" id="ARBA00023157"/>
    </source>
</evidence>
<dbReference type="InterPro" id="IPR013320">
    <property type="entry name" value="ConA-like_dom_sf"/>
</dbReference>
<dbReference type="PANTHER" id="PTHR24270:SF61">
    <property type="entry name" value="EGF-LIKE DOMAIN-CONTAINING PROTEIN"/>
    <property type="match status" value="1"/>
</dbReference>
<keyword evidence="7 8" id="KW-1015">Disulfide bond</keyword>
<evidence type="ECO:0000256" key="3">
    <source>
        <dbReference type="ARBA" id="ARBA00022692"/>
    </source>
</evidence>
<dbReference type="PRINTS" id="PR00261">
    <property type="entry name" value="LDLRECEPTOR"/>
</dbReference>
<evidence type="ECO:0000256" key="5">
    <source>
        <dbReference type="ARBA" id="ARBA00022989"/>
    </source>
</evidence>
<comment type="subcellular location">
    <subcellularLocation>
        <location evidence="2">Endomembrane system</location>
    </subcellularLocation>
    <subcellularLocation>
        <location evidence="1">Membrane</location>
        <topology evidence="1">Single-pass membrane protein</topology>
    </subcellularLocation>
</comment>
<evidence type="ECO:0000256" key="6">
    <source>
        <dbReference type="ARBA" id="ARBA00023136"/>
    </source>
</evidence>
<dbReference type="PROSITE" id="PS01209">
    <property type="entry name" value="LDLRA_1"/>
    <property type="match status" value="2"/>
</dbReference>
<dbReference type="InterPro" id="IPR023415">
    <property type="entry name" value="LDLR_class-A_CS"/>
</dbReference>
<feature type="domain" description="MAM" evidence="9">
    <location>
        <begin position="57"/>
        <end position="234"/>
    </location>
</feature>
<evidence type="ECO:0000256" key="1">
    <source>
        <dbReference type="ARBA" id="ARBA00004167"/>
    </source>
</evidence>
<dbReference type="PROSITE" id="PS50060">
    <property type="entry name" value="MAM_2"/>
    <property type="match status" value="1"/>
</dbReference>
<evidence type="ECO:0000256" key="8">
    <source>
        <dbReference type="PROSITE-ProRule" id="PRU00124"/>
    </source>
</evidence>
<dbReference type="SMART" id="SM00137">
    <property type="entry name" value="MAM"/>
    <property type="match status" value="1"/>
</dbReference>
<dbReference type="VEuPathDB" id="VectorBase:BGLB034017"/>
<keyword evidence="4" id="KW-0677">Repeat</keyword>
<feature type="disulfide bond" evidence="8">
    <location>
        <begin position="281"/>
        <end position="296"/>
    </location>
</feature>
<dbReference type="EnsemblMetazoa" id="BGLB034017-RA">
    <property type="protein sequence ID" value="BGLB034017-PA"/>
    <property type="gene ID" value="BGLB034017"/>
</dbReference>
<dbReference type="GO" id="GO:0012505">
    <property type="term" value="C:endomembrane system"/>
    <property type="evidence" value="ECO:0007669"/>
    <property type="project" value="UniProtKB-SubCell"/>
</dbReference>
<evidence type="ECO:0000259" key="9">
    <source>
        <dbReference type="PROSITE" id="PS50060"/>
    </source>
</evidence>
<evidence type="ECO:0000313" key="11">
    <source>
        <dbReference type="Proteomes" id="UP000076420"/>
    </source>
</evidence>
<dbReference type="GO" id="GO:0016192">
    <property type="term" value="P:vesicle-mediated transport"/>
    <property type="evidence" value="ECO:0007669"/>
    <property type="project" value="UniProtKB-ARBA"/>
</dbReference>